<reference evidence="4 5" key="1">
    <citation type="submission" date="2020-11" db="EMBL/GenBank/DDBJ databases">
        <title>Algicoccus daihaiensis sp.nov., isolated from Daihai Lake in Inner Mongolia.</title>
        <authorList>
            <person name="Kai J."/>
        </authorList>
    </citation>
    <scope>NUCLEOTIDE SEQUENCE [LARGE SCALE GENOMIC DNA]</scope>
    <source>
        <strain evidence="5">f23</strain>
    </source>
</reference>
<feature type="signal peptide" evidence="3">
    <location>
        <begin position="1"/>
        <end position="19"/>
    </location>
</feature>
<accession>A0ABY4AJZ5</accession>
<organism evidence="4 5">
    <name type="scientific">Orrella daihaiensis</name>
    <dbReference type="NCBI Taxonomy" id="2782176"/>
    <lineage>
        <taxon>Bacteria</taxon>
        <taxon>Pseudomonadati</taxon>
        <taxon>Pseudomonadota</taxon>
        <taxon>Betaproteobacteria</taxon>
        <taxon>Burkholderiales</taxon>
        <taxon>Alcaligenaceae</taxon>
        <taxon>Orrella</taxon>
    </lineage>
</organism>
<dbReference type="PANTHER" id="PTHR30035">
    <property type="entry name" value="LIPOPROTEIN VACJ-RELATED"/>
    <property type="match status" value="1"/>
</dbReference>
<dbReference type="PRINTS" id="PR01805">
    <property type="entry name" value="VACJLIPOPROT"/>
</dbReference>
<dbReference type="PROSITE" id="PS51257">
    <property type="entry name" value="PROKAR_LIPOPROTEIN"/>
    <property type="match status" value="1"/>
</dbReference>
<evidence type="ECO:0000313" key="5">
    <source>
        <dbReference type="Proteomes" id="UP000831607"/>
    </source>
</evidence>
<dbReference type="RefSeq" id="WP_243479014.1">
    <property type="nucleotide sequence ID" value="NZ_CP063982.1"/>
</dbReference>
<feature type="chain" id="PRO_5045149713" evidence="3">
    <location>
        <begin position="20"/>
        <end position="261"/>
    </location>
</feature>
<keyword evidence="2 3" id="KW-0732">Signal</keyword>
<name>A0ABY4AJZ5_9BURK</name>
<dbReference type="Proteomes" id="UP000831607">
    <property type="component" value="Chromosome"/>
</dbReference>
<evidence type="ECO:0000313" key="4">
    <source>
        <dbReference type="EMBL" id="UOD50608.1"/>
    </source>
</evidence>
<sequence>MAMTQIKRLMLAASVLVLAGCASTKGPENPADPWEGMNRGTFAFNEAVDDAVLTPIAELYAFITPRPVRTCIRNMYLNLGEIWSAINSALQQRHFDAINTTGRFMLNTTMGLGGCIDVASMNGQPRIENDFGITLGVWGVPQGPYLVLPLLGASSVRDGVGTVVDFGGDQLDTIGLIPNVRLRNSLWGLEVVVRREALLTVTDTIDRTALDPYSFIRDAYLQRRAAMVSDDPDAQALPDYQDYADVEADEKALGITKEKDR</sequence>
<evidence type="ECO:0000256" key="2">
    <source>
        <dbReference type="ARBA" id="ARBA00022729"/>
    </source>
</evidence>
<keyword evidence="4" id="KW-0449">Lipoprotein</keyword>
<dbReference type="EMBL" id="CP063982">
    <property type="protein sequence ID" value="UOD50608.1"/>
    <property type="molecule type" value="Genomic_DNA"/>
</dbReference>
<evidence type="ECO:0000256" key="1">
    <source>
        <dbReference type="ARBA" id="ARBA00010634"/>
    </source>
</evidence>
<dbReference type="InterPro" id="IPR007428">
    <property type="entry name" value="MlaA"/>
</dbReference>
<keyword evidence="5" id="KW-1185">Reference proteome</keyword>
<proteinExistence type="inferred from homology"/>
<dbReference type="PANTHER" id="PTHR30035:SF3">
    <property type="entry name" value="INTERMEMBRANE PHOSPHOLIPID TRANSPORT SYSTEM LIPOPROTEIN MLAA"/>
    <property type="match status" value="1"/>
</dbReference>
<evidence type="ECO:0000256" key="3">
    <source>
        <dbReference type="SAM" id="SignalP"/>
    </source>
</evidence>
<gene>
    <name evidence="4" type="ORF">DHf2319_01310</name>
</gene>
<protein>
    <submittedName>
        <fullName evidence="4">VacJ family lipoprotein</fullName>
    </submittedName>
</protein>
<dbReference type="Pfam" id="PF04333">
    <property type="entry name" value="MlaA"/>
    <property type="match status" value="1"/>
</dbReference>
<comment type="similarity">
    <text evidence="1">Belongs to the MlaA family.</text>
</comment>